<dbReference type="AlphaFoldDB" id="S2W1P2"/>
<keyword evidence="3" id="KW-0547">Nucleotide-binding</keyword>
<accession>S2W1P2</accession>
<organism evidence="6 7">
    <name type="scientific">Actinotignum schaalii FB123-CNA-2</name>
    <dbReference type="NCBI Taxonomy" id="883067"/>
    <lineage>
        <taxon>Bacteria</taxon>
        <taxon>Bacillati</taxon>
        <taxon>Actinomycetota</taxon>
        <taxon>Actinomycetes</taxon>
        <taxon>Actinomycetales</taxon>
        <taxon>Actinomycetaceae</taxon>
        <taxon>Actinotignum</taxon>
    </lineage>
</organism>
<keyword evidence="2" id="KW-0436">Ligase</keyword>
<dbReference type="GO" id="GO:0006423">
    <property type="term" value="P:cysteinyl-tRNA aminoacylation"/>
    <property type="evidence" value="ECO:0007669"/>
    <property type="project" value="TreeGrafter"/>
</dbReference>
<dbReference type="GO" id="GO:0004817">
    <property type="term" value="F:cysteine-tRNA ligase activity"/>
    <property type="evidence" value="ECO:0007669"/>
    <property type="project" value="TreeGrafter"/>
</dbReference>
<dbReference type="PANTHER" id="PTHR10890:SF3">
    <property type="entry name" value="CYSTEINE--TRNA LIGASE, CYTOPLASMIC"/>
    <property type="match status" value="1"/>
</dbReference>
<dbReference type="Gene3D" id="1.20.120.640">
    <property type="entry name" value="Anticodon-binding domain of a subclass of class I aminoacyl-tRNA synthetases"/>
    <property type="match status" value="1"/>
</dbReference>
<dbReference type="GO" id="GO:0005829">
    <property type="term" value="C:cytosol"/>
    <property type="evidence" value="ECO:0007669"/>
    <property type="project" value="TreeGrafter"/>
</dbReference>
<dbReference type="HOGENOM" id="CLU_013528_0_0_11"/>
<dbReference type="Gene3D" id="3.40.50.620">
    <property type="entry name" value="HUPs"/>
    <property type="match status" value="1"/>
</dbReference>
<sequence>METWTHPEVPPLGFTPDLNLYDSDNEDICRVETRRPTLYTCGITPYDATHLGHAFTYVSADTLVRYWLAAGLPVRYAQNITDIDDPLFERAEQTQVDWRELADSQIALFRSDMDALRVVPPGNWVAVSEVLDEVEAVVRDFEARGLTYRLPNGDGSEDIYVDLTRDPSFAAAPVFEYLDLEQIFDEHGGDSTRPGKRRTLDPLVWKGVRGNDFRPAGEKPGFWRPGWHVECALIARTYLGEHITVQAGGRDLLFPHHEMSESHLREMTDDRGRVDIHFHVGMVAYQGEKMSKSLGNLVRVSELTAAGAHPSAIRLVLLANHYRSDWEYEASALRDAEARLESWQQAARGALATAAGVASSPETSAVSPSNTSTELDPTCRALIDAISDDLDTPQALRILDDWAASGAPNAGQVVRAVDALLGIQLLAN</sequence>
<evidence type="ECO:0000256" key="2">
    <source>
        <dbReference type="ARBA" id="ARBA00022598"/>
    </source>
</evidence>
<feature type="domain" description="tRNA synthetases class I catalytic" evidence="5">
    <location>
        <begin position="31"/>
        <end position="337"/>
    </location>
</feature>
<dbReference type="RefSeq" id="WP_016442731.1">
    <property type="nucleotide sequence ID" value="NZ_KE150263.1"/>
</dbReference>
<dbReference type="STRING" id="59505.FB03_01895"/>
<dbReference type="Proteomes" id="UP000014393">
    <property type="component" value="Unassembled WGS sequence"/>
</dbReference>
<keyword evidence="4" id="KW-0067">ATP-binding</keyword>
<dbReference type="SUPFAM" id="SSF52374">
    <property type="entry name" value="Nucleotidylyl transferase"/>
    <property type="match status" value="1"/>
</dbReference>
<evidence type="ECO:0000313" key="7">
    <source>
        <dbReference type="Proteomes" id="UP000014393"/>
    </source>
</evidence>
<dbReference type="GO" id="GO:0005524">
    <property type="term" value="F:ATP binding"/>
    <property type="evidence" value="ECO:0007669"/>
    <property type="project" value="UniProtKB-KW"/>
</dbReference>
<comment type="subunit">
    <text evidence="1">Monomer.</text>
</comment>
<dbReference type="OrthoDB" id="9815130at2"/>
<dbReference type="InterPro" id="IPR014729">
    <property type="entry name" value="Rossmann-like_a/b/a_fold"/>
</dbReference>
<dbReference type="PANTHER" id="PTHR10890">
    <property type="entry name" value="CYSTEINYL-TRNA SYNTHETASE"/>
    <property type="match status" value="1"/>
</dbReference>
<dbReference type="EMBL" id="AGWM01000011">
    <property type="protein sequence ID" value="EPD26492.1"/>
    <property type="molecule type" value="Genomic_DNA"/>
</dbReference>
<dbReference type="eggNOG" id="COG0215">
    <property type="taxonomic scope" value="Bacteria"/>
</dbReference>
<protein>
    <recommendedName>
        <fullName evidence="5">tRNA synthetases class I catalytic domain-containing protein</fullName>
    </recommendedName>
</protein>
<evidence type="ECO:0000256" key="4">
    <source>
        <dbReference type="ARBA" id="ARBA00022840"/>
    </source>
</evidence>
<dbReference type="Pfam" id="PF01406">
    <property type="entry name" value="tRNA-synt_1e"/>
    <property type="match status" value="1"/>
</dbReference>
<name>S2W1P2_9ACTO</name>
<gene>
    <name evidence="6" type="ORF">HMPREF9237_01115</name>
</gene>
<evidence type="ECO:0000259" key="5">
    <source>
        <dbReference type="Pfam" id="PF01406"/>
    </source>
</evidence>
<dbReference type="InterPro" id="IPR032678">
    <property type="entry name" value="tRNA-synt_1_cat_dom"/>
</dbReference>
<dbReference type="InterPro" id="IPR024909">
    <property type="entry name" value="Cys-tRNA/MSH_ligase"/>
</dbReference>
<evidence type="ECO:0000313" key="6">
    <source>
        <dbReference type="EMBL" id="EPD26492.1"/>
    </source>
</evidence>
<evidence type="ECO:0000256" key="3">
    <source>
        <dbReference type="ARBA" id="ARBA00022741"/>
    </source>
</evidence>
<proteinExistence type="predicted"/>
<keyword evidence="7" id="KW-1185">Reference proteome</keyword>
<evidence type="ECO:0000256" key="1">
    <source>
        <dbReference type="ARBA" id="ARBA00011245"/>
    </source>
</evidence>
<dbReference type="PRINTS" id="PR00983">
    <property type="entry name" value="TRNASYNTHCYS"/>
</dbReference>
<comment type="caution">
    <text evidence="6">The sequence shown here is derived from an EMBL/GenBank/DDBJ whole genome shotgun (WGS) entry which is preliminary data.</text>
</comment>
<reference evidence="6 7" key="1">
    <citation type="submission" date="2013-05" db="EMBL/GenBank/DDBJ databases">
        <title>The Genome Sequence of Actinobaculum schaalii FB123-CNA2.</title>
        <authorList>
            <consortium name="The Broad Institute Genomics Platform"/>
            <person name="Earl A."/>
            <person name="Ward D."/>
            <person name="Feldgarden M."/>
            <person name="Gevers D."/>
            <person name="Saerens B."/>
            <person name="Vaneechoutte M."/>
            <person name="Walker B."/>
            <person name="Young S."/>
            <person name="Zeng Q."/>
            <person name="Gargeya S."/>
            <person name="Fitzgerald M."/>
            <person name="Haas B."/>
            <person name="Abouelleil A."/>
            <person name="Allen A.W."/>
            <person name="Alvarado L."/>
            <person name="Arachchi H.M."/>
            <person name="Berlin A.M."/>
            <person name="Chapman S.B."/>
            <person name="Gainer-Dewar J."/>
            <person name="Goldberg J."/>
            <person name="Griggs A."/>
            <person name="Gujja S."/>
            <person name="Hansen M."/>
            <person name="Howarth C."/>
            <person name="Imamovic A."/>
            <person name="Ireland A."/>
            <person name="Larimer J."/>
            <person name="McCowan C."/>
            <person name="Murphy C."/>
            <person name="Pearson M."/>
            <person name="Poon T.W."/>
            <person name="Priest M."/>
            <person name="Roberts A."/>
            <person name="Saif S."/>
            <person name="Shea T."/>
            <person name="Sisk P."/>
            <person name="Sykes S."/>
            <person name="Wortman J."/>
            <person name="Nusbaum C."/>
            <person name="Birren B."/>
        </authorList>
    </citation>
    <scope>NUCLEOTIDE SEQUENCE [LARGE SCALE GENOMIC DNA]</scope>
    <source>
        <strain evidence="6 7">FB123-CNA-2</strain>
    </source>
</reference>
<dbReference type="PATRIC" id="fig|883067.3.peg.1088"/>